<dbReference type="RefSeq" id="WP_153521743.1">
    <property type="nucleotide sequence ID" value="NZ_VDFO01000001.1"/>
</dbReference>
<feature type="region of interest" description="Disordered" evidence="1">
    <location>
        <begin position="863"/>
        <end position="887"/>
    </location>
</feature>
<dbReference type="Proteomes" id="UP000371423">
    <property type="component" value="Unassembled WGS sequence"/>
</dbReference>
<dbReference type="EMBL" id="VDFO01000001">
    <property type="protein sequence ID" value="MQS96305.1"/>
    <property type="molecule type" value="Genomic_DNA"/>
</dbReference>
<sequence>MLKKGLIILELTFVFFLTILFSKPTITKAKPVTDADVVQHFETKDHEELIISYVLEDKKELFFKTTTENAIDIQALKKELGAQKIEEITSEEIKVTLDNPDKIDFKMLLTNKKDFTLIALDSNHNEIFRREMNEQTKDSRLAAEDDEWLTEEEIANFEEGTWTEADSLRLSEGPILEHSDGTTTRPYLYFGDYVYASQNISLLDAYQKKGDSRQVSLTAANSAILFADKGSRISDGLRSPNNHIYTTHYGDNQNLDTGLYNLEIENRPYGSPNSFVSNTLYNTVQQTDNWLLPGTSGPDKAGYSFAFLERPRFFYRIDPNTGFEEQRLVFRQRAFDSEKKGRANPEVTTTIRQKFDKGGRIITIISSKNTGKTTINNFTAFSNQDFSLNKDGKEIISVDGKKAGNYLPMYSLGNNRGMYIQSKNDEVRTSIYTKESNYPPKAWAARSISHSYIATKGYMVTHGLLEIGRTTERYYPWKVGKPKGRVSLVGNNFYDRKTQTYKSPYVPENLYNAFDDQRDLGDAENNLTAGTRLGASRAESMWDTGLTMHSPTIDLEVGKSSKIQYTTKTDVNGKDFNPVLKIDDKGTDDKPNILILGQKDLPITGSWFDFDSTNATIYYTVDSMNPNDLQILANGVQTNNEAASGKVNEIKKSIPLRGLDKSKHRIRFIMKDGEGHLSTIEETIFRFIKDTTNQPQINVISPSSSYEDPHTPFSHQITLRGIWSDKDSKNIKSISYSIDDGEEKAIQENVPVKDNSRFAFWELQDLNIGSQNDFKPHKITFKIVDDEDNIGKEDFYFQHKSGSTQLIAPQKIDLGSLVISPISSKKIKPTIKEGKIILDDFRENSSHPINVTLSIARFYKSNKNQEETHHHSEDGDDSQSSHDPDTSTKALALETDKSKYISHKVYWKNKRVSSKNLIIGQSVKKDEKPWHFTNDFTNEVLKNLELTFKSVKNKSVFGEYVSQWTWQTIDSIE</sequence>
<accession>A0A5P0ZTS0</accession>
<proteinExistence type="predicted"/>
<reference evidence="2 3" key="1">
    <citation type="journal article" date="2019" name="Syst. Appl. Microbiol.">
        <title>Polyphasic characterization of two novel Lactobacillus spp. isolated from blown salami packages: Description of Lactobacillus halodurans sp. nov. and Lactobacillus salsicarnum sp. nov.</title>
        <authorList>
            <person name="Schuster J.A."/>
            <person name="Klingl A."/>
            <person name="Vogel R.F."/>
            <person name="Ehrmann M.A."/>
        </authorList>
    </citation>
    <scope>NUCLEOTIDE SEQUENCE [LARGE SCALE GENOMIC DNA]</scope>
    <source>
        <strain evidence="2 3">TMW 1.1920</strain>
    </source>
</reference>
<gene>
    <name evidence="2" type="ORF">FHL05_00140</name>
</gene>
<protein>
    <submittedName>
        <fullName evidence="2">Uncharacterized protein</fullName>
    </submittedName>
</protein>
<feature type="compositionally biased region" description="Basic and acidic residues" evidence="1">
    <location>
        <begin position="863"/>
        <end position="886"/>
    </location>
</feature>
<dbReference type="OrthoDB" id="2312593at2"/>
<name>A0A5P0ZTS0_9LACO</name>
<dbReference type="AlphaFoldDB" id="A0A5P0ZTS0"/>
<keyword evidence="3" id="KW-1185">Reference proteome</keyword>
<organism evidence="2 3">
    <name type="scientific">Companilactobacillus halodurans</name>
    <dbReference type="NCBI Taxonomy" id="2584183"/>
    <lineage>
        <taxon>Bacteria</taxon>
        <taxon>Bacillati</taxon>
        <taxon>Bacillota</taxon>
        <taxon>Bacilli</taxon>
        <taxon>Lactobacillales</taxon>
        <taxon>Lactobacillaceae</taxon>
        <taxon>Companilactobacillus</taxon>
    </lineage>
</organism>
<evidence type="ECO:0000313" key="2">
    <source>
        <dbReference type="EMBL" id="MQS96305.1"/>
    </source>
</evidence>
<evidence type="ECO:0000313" key="3">
    <source>
        <dbReference type="Proteomes" id="UP000371423"/>
    </source>
</evidence>
<comment type="caution">
    <text evidence="2">The sequence shown here is derived from an EMBL/GenBank/DDBJ whole genome shotgun (WGS) entry which is preliminary data.</text>
</comment>
<evidence type="ECO:0000256" key="1">
    <source>
        <dbReference type="SAM" id="MobiDB-lite"/>
    </source>
</evidence>